<reference evidence="6 7" key="1">
    <citation type="submission" date="2020-01" db="EMBL/GenBank/DDBJ databases">
        <authorList>
            <consortium name="DOE Joint Genome Institute"/>
            <person name="Haridas S."/>
            <person name="Albert R."/>
            <person name="Binder M."/>
            <person name="Bloem J."/>
            <person name="Labutti K."/>
            <person name="Salamov A."/>
            <person name="Andreopoulos B."/>
            <person name="Baker S.E."/>
            <person name="Barry K."/>
            <person name="Bills G."/>
            <person name="Bluhm B.H."/>
            <person name="Cannon C."/>
            <person name="Castanera R."/>
            <person name="Culley D.E."/>
            <person name="Daum C."/>
            <person name="Ezra D."/>
            <person name="Gonzalez J.B."/>
            <person name="Henrissat B."/>
            <person name="Kuo A."/>
            <person name="Liang C."/>
            <person name="Lipzen A."/>
            <person name="Lutzoni F."/>
            <person name="Magnuson J."/>
            <person name="Mondo S."/>
            <person name="Nolan M."/>
            <person name="Ohm R."/>
            <person name="Pangilinan J."/>
            <person name="Park H.-J.H."/>
            <person name="Ramirez L."/>
            <person name="Alfaro M."/>
            <person name="Sun H."/>
            <person name="Tritt A."/>
            <person name="Yoshinaga Y."/>
            <person name="Zwiers L.-H.L."/>
            <person name="Turgeon B.G."/>
            <person name="Goodwin S.B."/>
            <person name="Spatafora J.W."/>
            <person name="Crous P.W."/>
            <person name="Grigoriev I.V."/>
        </authorList>
    </citation>
    <scope>NUCLEOTIDE SEQUENCE [LARGE SCALE GENOMIC DNA]</scope>
    <source>
        <strain evidence="6 7">CBS 611.86</strain>
    </source>
</reference>
<dbReference type="OrthoDB" id="5392779at2759"/>
<comment type="caution">
    <text evidence="6">The sequence shown here is derived from an EMBL/GenBank/DDBJ whole genome shotgun (WGS) entry which is preliminary data.</text>
</comment>
<keyword evidence="1" id="KW-0805">Transcription regulation</keyword>
<evidence type="ECO:0000259" key="5">
    <source>
        <dbReference type="Pfam" id="PF04082"/>
    </source>
</evidence>
<gene>
    <name evidence="6" type="ORF">BDV95DRAFT_487963</name>
</gene>
<evidence type="ECO:0000256" key="1">
    <source>
        <dbReference type="ARBA" id="ARBA00023015"/>
    </source>
</evidence>
<organism evidence="6 7">
    <name type="scientific">Massariosphaeria phaeospora</name>
    <dbReference type="NCBI Taxonomy" id="100035"/>
    <lineage>
        <taxon>Eukaryota</taxon>
        <taxon>Fungi</taxon>
        <taxon>Dikarya</taxon>
        <taxon>Ascomycota</taxon>
        <taxon>Pezizomycotina</taxon>
        <taxon>Dothideomycetes</taxon>
        <taxon>Pleosporomycetidae</taxon>
        <taxon>Pleosporales</taxon>
        <taxon>Pleosporales incertae sedis</taxon>
        <taxon>Massariosphaeria</taxon>
    </lineage>
</organism>
<protein>
    <recommendedName>
        <fullName evidence="5">Xylanolytic transcriptional activator regulatory domain-containing protein</fullName>
    </recommendedName>
</protein>
<feature type="compositionally biased region" description="Basic and acidic residues" evidence="4">
    <location>
        <begin position="98"/>
        <end position="107"/>
    </location>
</feature>
<dbReference type="Proteomes" id="UP000481861">
    <property type="component" value="Unassembled WGS sequence"/>
</dbReference>
<dbReference type="PANTHER" id="PTHR47840:SF1">
    <property type="entry name" value="ZN(II)2CYS6 TRANSCRIPTION FACTOR (EUROFUNG)"/>
    <property type="match status" value="1"/>
</dbReference>
<dbReference type="AlphaFoldDB" id="A0A7C8MCR9"/>
<proteinExistence type="predicted"/>
<sequence>MDSNTTTKNENSKKRPSKGLRACWECKKRKIYQNDSSNNTTSGLNSVSTENVDDDSCACHIGDRLGKLEQLFEKFVCRKLPLFAGPATDAQSTTVVDPDEKGSKADDFGLPEIANDTQSIASIGEGILAAQHSTWTSAPSIRTLVERRESAPISNCETVRRSLVALLPSQHDANVIFESSNGWTILNGVYKPSKNLFVNEDVGSYALNMTAVAKEPLITIARTLLHFAVCISSLPPEFDTSRLEQMWSLDAAMQNYVSTVSSLVTSSDEQMLTLPGLETLMLLALYHMNNANLRQAWLVNRRALNLAHLMGLHRILEQAETTPPIEAVESAKFIWRSFVDLDRYIGLHLRLPFASNDYPCPKNADSYLAHRCKLASICRQIGELDREVTPQAYVQALAIDEKLEAMMKEQSKEFWDVPNVPSTARTPESAAVLERLIVQIWHFEMKVFIHLPYLLRASRESRYEYAKITALQASRNIVMRWFALRNAGITQACCRFGEIAVFMATVTLALDILIEMGMKEPGEVKKTKSNDFAMVCRVISEMEKLAKSSSREQIAARSAIVIKKILSSLDPSTRNAGKSRLTIPYFGTIEVNWCKLPMRPPFDLDSDTGKKMNTTATGGHVPVFSFVKNALWPATEGTWGADLDFDIVLFDGLEDKDTDGNWMF</sequence>
<evidence type="ECO:0000256" key="4">
    <source>
        <dbReference type="SAM" id="MobiDB-lite"/>
    </source>
</evidence>
<accession>A0A7C8MCR9</accession>
<dbReference type="InterPro" id="IPR007219">
    <property type="entry name" value="XnlR_reg_dom"/>
</dbReference>
<evidence type="ECO:0000256" key="3">
    <source>
        <dbReference type="ARBA" id="ARBA00023242"/>
    </source>
</evidence>
<dbReference type="EMBL" id="JAADJZ010000006">
    <property type="protein sequence ID" value="KAF2874479.1"/>
    <property type="molecule type" value="Genomic_DNA"/>
</dbReference>
<keyword evidence="3" id="KW-0539">Nucleus</keyword>
<dbReference type="Pfam" id="PF04082">
    <property type="entry name" value="Fungal_trans"/>
    <property type="match status" value="1"/>
</dbReference>
<dbReference type="GO" id="GO:0003677">
    <property type="term" value="F:DNA binding"/>
    <property type="evidence" value="ECO:0007669"/>
    <property type="project" value="InterPro"/>
</dbReference>
<evidence type="ECO:0000313" key="6">
    <source>
        <dbReference type="EMBL" id="KAF2874479.1"/>
    </source>
</evidence>
<evidence type="ECO:0000256" key="2">
    <source>
        <dbReference type="ARBA" id="ARBA00023163"/>
    </source>
</evidence>
<name>A0A7C8MCR9_9PLEO</name>
<evidence type="ECO:0000313" key="7">
    <source>
        <dbReference type="Proteomes" id="UP000481861"/>
    </source>
</evidence>
<dbReference type="GO" id="GO:0006351">
    <property type="term" value="P:DNA-templated transcription"/>
    <property type="evidence" value="ECO:0007669"/>
    <property type="project" value="InterPro"/>
</dbReference>
<keyword evidence="7" id="KW-1185">Reference proteome</keyword>
<keyword evidence="2" id="KW-0804">Transcription</keyword>
<dbReference type="CDD" id="cd12148">
    <property type="entry name" value="fungal_TF_MHR"/>
    <property type="match status" value="1"/>
</dbReference>
<dbReference type="PANTHER" id="PTHR47840">
    <property type="entry name" value="ZN(II)2CYS6 TRANSCRIPTION FACTOR (EUROFUNG)-RELATED"/>
    <property type="match status" value="1"/>
</dbReference>
<dbReference type="GO" id="GO:0008270">
    <property type="term" value="F:zinc ion binding"/>
    <property type="evidence" value="ECO:0007669"/>
    <property type="project" value="InterPro"/>
</dbReference>
<feature type="region of interest" description="Disordered" evidence="4">
    <location>
        <begin position="89"/>
        <end position="109"/>
    </location>
</feature>
<feature type="domain" description="Xylanolytic transcriptional activator regulatory" evidence="5">
    <location>
        <begin position="268"/>
        <end position="355"/>
    </location>
</feature>